<feature type="signal peptide" evidence="5">
    <location>
        <begin position="1"/>
        <end position="26"/>
    </location>
</feature>
<dbReference type="InterPro" id="IPR001782">
    <property type="entry name" value="Flag_FlgI"/>
</dbReference>
<comment type="similarity">
    <text evidence="5">Belongs to the FlgI family.</text>
</comment>
<comment type="subcellular location">
    <subcellularLocation>
        <location evidence="2 5">Bacterial flagellum basal body</location>
    </subcellularLocation>
</comment>
<evidence type="ECO:0000256" key="2">
    <source>
        <dbReference type="ARBA" id="ARBA00004117"/>
    </source>
</evidence>
<dbReference type="PANTHER" id="PTHR30381:SF0">
    <property type="entry name" value="FLAGELLAR P-RING PROTEIN"/>
    <property type="match status" value="1"/>
</dbReference>
<evidence type="ECO:0000313" key="6">
    <source>
        <dbReference type="EMBL" id="CDN87181.1"/>
    </source>
</evidence>
<proteinExistence type="inferred from homology"/>
<organism evidence="6 7">
    <name type="scientific">Hydrogenophaga intermedia</name>
    <dbReference type="NCBI Taxonomy" id="65786"/>
    <lineage>
        <taxon>Bacteria</taxon>
        <taxon>Pseudomonadati</taxon>
        <taxon>Pseudomonadota</taxon>
        <taxon>Betaproteobacteria</taxon>
        <taxon>Burkholderiales</taxon>
        <taxon>Comamonadaceae</taxon>
        <taxon>Hydrogenophaga</taxon>
    </lineage>
</organism>
<dbReference type="GO" id="GO:0071973">
    <property type="term" value="P:bacterial-type flagellum-dependent cell motility"/>
    <property type="evidence" value="ECO:0007669"/>
    <property type="project" value="InterPro"/>
</dbReference>
<dbReference type="Proteomes" id="UP000028878">
    <property type="component" value="Unassembled WGS sequence"/>
</dbReference>
<evidence type="ECO:0000256" key="3">
    <source>
        <dbReference type="ARBA" id="ARBA00022729"/>
    </source>
</evidence>
<reference evidence="7" key="1">
    <citation type="submission" date="2014-02" db="EMBL/GenBank/DDBJ databases">
        <authorList>
            <person name="Gan H."/>
        </authorList>
    </citation>
    <scope>NUCLEOTIDE SEQUENCE [LARGE SCALE GENOMIC DNA]</scope>
    <source>
        <strain evidence="7">S1</strain>
    </source>
</reference>
<accession>A0A1L1PRF3</accession>
<dbReference type="GO" id="GO:0005198">
    <property type="term" value="F:structural molecule activity"/>
    <property type="evidence" value="ECO:0007669"/>
    <property type="project" value="InterPro"/>
</dbReference>
<evidence type="ECO:0000256" key="1">
    <source>
        <dbReference type="ARBA" id="ARBA00002591"/>
    </source>
</evidence>
<comment type="subunit">
    <text evidence="5">The basal body constitutes a major portion of the flagellar organelle and consists of four rings (L,P,S, and M) mounted on a central rod.</text>
</comment>
<sequence precursor="true">MNTRPLRPCLGGLLMALCLIAAPVFAQKAGAAAPPVRTTPLGNLVQIEGMRENQLIGYGLVVGLQGSGDSSQIKFQGQSVSNMLRQFGVTLPERGDPRLKNVATVMVSATFPPGYRRGQTIDVTVSSMGDAKSLRGGVLLLTPLLAADGEVYALAQGNVVVGGFSAQGQSGSSVTVNTPTAGRVPSGATVEREIPTDFDTRETVTLSLRRPHFQTATNIVRTINGRYGEIATTRDATSVDVVAPANPTQRVAFVAELQRLGVQVGQELPRVVFNSRTGTVVIADGVRVRPAAVAHGNLKVIIGEQPVASQPAPFGRGETVVLPQSSVVAEQDRGRMFNWAAGSKLQDIVDTINSTGASPDDLMAILQALDQAGAIDGELIVI</sequence>
<dbReference type="GO" id="GO:0030288">
    <property type="term" value="C:outer membrane-bounded periplasmic space"/>
    <property type="evidence" value="ECO:0007669"/>
    <property type="project" value="InterPro"/>
</dbReference>
<dbReference type="PANTHER" id="PTHR30381">
    <property type="entry name" value="FLAGELLAR P-RING PERIPLASMIC PROTEIN FLGI"/>
    <property type="match status" value="1"/>
</dbReference>
<dbReference type="AlphaFoldDB" id="A0A1L1PRF3"/>
<protein>
    <recommendedName>
        <fullName evidence="5">Flagellar P-ring protein</fullName>
    </recommendedName>
    <alternativeName>
        <fullName evidence="5">Basal body P-ring protein</fullName>
    </alternativeName>
</protein>
<dbReference type="RefSeq" id="WP_009518093.1">
    <property type="nucleotide sequence ID" value="NZ_CCAE010000009.1"/>
</dbReference>
<dbReference type="EMBL" id="CCAE010000009">
    <property type="protein sequence ID" value="CDN87181.1"/>
    <property type="molecule type" value="Genomic_DNA"/>
</dbReference>
<dbReference type="NCBIfam" id="NF003676">
    <property type="entry name" value="PRK05303.1"/>
    <property type="match status" value="1"/>
</dbReference>
<keyword evidence="7" id="KW-1185">Reference proteome</keyword>
<comment type="function">
    <text evidence="1 5">Assembles around the rod to form the L-ring and probably protects the motor/basal body from shearing forces during rotation.</text>
</comment>
<gene>
    <name evidence="6" type="primary">flgI_2</name>
    <name evidence="5" type="synonym">flgI</name>
    <name evidence="6" type="ORF">BN948_01600</name>
</gene>
<dbReference type="HAMAP" id="MF_00416">
    <property type="entry name" value="FlgI"/>
    <property type="match status" value="1"/>
</dbReference>
<dbReference type="PRINTS" id="PR01010">
    <property type="entry name" value="FLGPRINGFLGI"/>
</dbReference>
<dbReference type="Pfam" id="PF02119">
    <property type="entry name" value="FlgI"/>
    <property type="match status" value="1"/>
</dbReference>
<feature type="chain" id="PRO_5009731792" description="Flagellar P-ring protein" evidence="5">
    <location>
        <begin position="27"/>
        <end position="382"/>
    </location>
</feature>
<dbReference type="GO" id="GO:0009428">
    <property type="term" value="C:bacterial-type flagellum basal body, distal rod, P ring"/>
    <property type="evidence" value="ECO:0007669"/>
    <property type="project" value="InterPro"/>
</dbReference>
<evidence type="ECO:0000256" key="5">
    <source>
        <dbReference type="HAMAP-Rule" id="MF_00416"/>
    </source>
</evidence>
<evidence type="ECO:0000256" key="4">
    <source>
        <dbReference type="ARBA" id="ARBA00023143"/>
    </source>
</evidence>
<reference evidence="7" key="2">
    <citation type="submission" date="2014-11" db="EMBL/GenBank/DDBJ databases">
        <title>Draft genome sequence of Hydrogenophaga intermedia S1.</title>
        <authorList>
            <person name="Gan H.M."/>
            <person name="Chew T.H."/>
            <person name="Stolz A."/>
        </authorList>
    </citation>
    <scope>NUCLEOTIDE SEQUENCE [LARGE SCALE GENOMIC DNA]</scope>
    <source>
        <strain evidence="7">S1</strain>
    </source>
</reference>
<keyword evidence="4 5" id="KW-0975">Bacterial flagellum</keyword>
<name>A0A1L1PRF3_HYDIT</name>
<evidence type="ECO:0000313" key="7">
    <source>
        <dbReference type="Proteomes" id="UP000028878"/>
    </source>
</evidence>
<keyword evidence="3 5" id="KW-0732">Signal</keyword>